<organism evidence="1 2">
    <name type="scientific">Chitinophaga defluvii</name>
    <dbReference type="NCBI Taxonomy" id="3163343"/>
    <lineage>
        <taxon>Bacteria</taxon>
        <taxon>Pseudomonadati</taxon>
        <taxon>Bacteroidota</taxon>
        <taxon>Chitinophagia</taxon>
        <taxon>Chitinophagales</taxon>
        <taxon>Chitinophagaceae</taxon>
        <taxon>Chitinophaga</taxon>
    </lineage>
</organism>
<comment type="caution">
    <text evidence="1">The sequence shown here is derived from an EMBL/GenBank/DDBJ whole genome shotgun (WGS) entry which is preliminary data.</text>
</comment>
<gene>
    <name evidence="1" type="ORF">ABR189_07765</name>
</gene>
<dbReference type="EMBL" id="JBEXAC010000001">
    <property type="protein sequence ID" value="MET6997262.1"/>
    <property type="molecule type" value="Genomic_DNA"/>
</dbReference>
<name>A0ABV2T2J0_9BACT</name>
<protein>
    <submittedName>
        <fullName evidence="1">Glycolipid-binding domain-containing protein</fullName>
    </submittedName>
</protein>
<dbReference type="Proteomes" id="UP001549749">
    <property type="component" value="Unassembled WGS sequence"/>
</dbReference>
<keyword evidence="2" id="KW-1185">Reference proteome</keyword>
<dbReference type="RefSeq" id="WP_354659901.1">
    <property type="nucleotide sequence ID" value="NZ_JBEXAC010000001.1"/>
</dbReference>
<dbReference type="Pfam" id="PF06475">
    <property type="entry name" value="Glycolipid_bind"/>
    <property type="match status" value="1"/>
</dbReference>
<evidence type="ECO:0000313" key="2">
    <source>
        <dbReference type="Proteomes" id="UP001549749"/>
    </source>
</evidence>
<reference evidence="1 2" key="1">
    <citation type="submission" date="2024-06" db="EMBL/GenBank/DDBJ databases">
        <title>Chitinophaga defluvii sp. nov., isolated from municipal sewage.</title>
        <authorList>
            <person name="Zhang L."/>
        </authorList>
    </citation>
    <scope>NUCLEOTIDE SEQUENCE [LARGE SCALE GENOMIC DNA]</scope>
    <source>
        <strain evidence="1 2">H8</strain>
    </source>
</reference>
<sequence>MSNTTVMWQAMQWPAIEHFTLSDNNGLRNACGNITGVIGVQPFALQYEIEMTGNWKVSWFHIRSLAPHGREIKLTSDLAGHWFDLAGNHIEAFDSCLDIDISLTPFTNTLPVKRLSFQPGEKKVVNMLYIKLPEFELQQVQQHYTCLDEQHYRYERYDQHTVAFSADLPFDDDGLVTDYPGIFKRIYPEKY</sequence>
<accession>A0ABV2T2J0</accession>
<dbReference type="SUPFAM" id="SSF159275">
    <property type="entry name" value="PA1994-like"/>
    <property type="match status" value="1"/>
</dbReference>
<proteinExistence type="predicted"/>
<dbReference type="InterPro" id="IPR009467">
    <property type="entry name" value="Glycolipid-bd_prot_put"/>
</dbReference>
<evidence type="ECO:0000313" key="1">
    <source>
        <dbReference type="EMBL" id="MET6997262.1"/>
    </source>
</evidence>